<dbReference type="Gene3D" id="3.30.450.40">
    <property type="match status" value="1"/>
</dbReference>
<feature type="domain" description="GGDEF" evidence="1">
    <location>
        <begin position="209"/>
        <end position="342"/>
    </location>
</feature>
<dbReference type="OrthoDB" id="315417at2"/>
<dbReference type="AlphaFoldDB" id="A0A285UDB1"/>
<dbReference type="InterPro" id="IPR029016">
    <property type="entry name" value="GAF-like_dom_sf"/>
</dbReference>
<dbReference type="Proteomes" id="UP000219167">
    <property type="component" value="Unassembled WGS sequence"/>
</dbReference>
<dbReference type="PANTHER" id="PTHR46663">
    <property type="entry name" value="DIGUANYLATE CYCLASE DGCT-RELATED"/>
    <property type="match status" value="1"/>
</dbReference>
<dbReference type="Pfam" id="PF00990">
    <property type="entry name" value="GGDEF"/>
    <property type="match status" value="1"/>
</dbReference>
<sequence>MGQVVRLPANEVERLVAVRALDLADSGPTPELSALANLAQGVFDTPFAAVNVVDEDWQRVAGQAGIPLGECARDISICTRVVHANDVVVITDLAAHAELRDMPYVTGEPRFRFYAGAPVVTETGLVVGAFCVLDTRPRSLSGAEVKNLRRFALVAGALLRLQTANIVMGLAERSLRAAAVTDPLTGFYNRQALTTFVDEAMEAALAGGSRFGALYLDMDGFKGINDRFGHHAGDQVLKQAADRIRSVIRAGDMAVRMGGDEFAVFLPDPPDAGALRSLSERIVAAFRDPFQVDGVELSAQISVGGAVAPDQGRNRVELLKAVDTALYEAKAAGRNGYRIVGG</sequence>
<dbReference type="SUPFAM" id="SSF55073">
    <property type="entry name" value="Nucleotide cyclase"/>
    <property type="match status" value="1"/>
</dbReference>
<dbReference type="NCBIfam" id="TIGR00254">
    <property type="entry name" value="GGDEF"/>
    <property type="match status" value="1"/>
</dbReference>
<dbReference type="GO" id="GO:0003824">
    <property type="term" value="F:catalytic activity"/>
    <property type="evidence" value="ECO:0007669"/>
    <property type="project" value="UniProtKB-ARBA"/>
</dbReference>
<dbReference type="InterPro" id="IPR003018">
    <property type="entry name" value="GAF"/>
</dbReference>
<name>A0A285UDB1_9HYPH</name>
<accession>A0A285UDB1</accession>
<dbReference type="FunFam" id="3.30.70.270:FF:000001">
    <property type="entry name" value="Diguanylate cyclase domain protein"/>
    <property type="match status" value="1"/>
</dbReference>
<dbReference type="InterPro" id="IPR052163">
    <property type="entry name" value="DGC-Regulatory_Protein"/>
</dbReference>
<reference evidence="2 3" key="1">
    <citation type="submission" date="2017-08" db="EMBL/GenBank/DDBJ databases">
        <authorList>
            <person name="de Groot N.N."/>
        </authorList>
    </citation>
    <scope>NUCLEOTIDE SEQUENCE [LARGE SCALE GENOMIC DNA]</scope>
    <source>
        <strain evidence="2 3">JC85</strain>
    </source>
</reference>
<dbReference type="InterPro" id="IPR029787">
    <property type="entry name" value="Nucleotide_cyclase"/>
</dbReference>
<organism evidence="2 3">
    <name type="scientific">Rhizobium subbaraonis</name>
    <dbReference type="NCBI Taxonomy" id="908946"/>
    <lineage>
        <taxon>Bacteria</taxon>
        <taxon>Pseudomonadati</taxon>
        <taxon>Pseudomonadota</taxon>
        <taxon>Alphaproteobacteria</taxon>
        <taxon>Hyphomicrobiales</taxon>
        <taxon>Rhizobiaceae</taxon>
        <taxon>Rhizobium/Agrobacterium group</taxon>
        <taxon>Rhizobium</taxon>
    </lineage>
</organism>
<dbReference type="PANTHER" id="PTHR46663:SF4">
    <property type="entry name" value="DIGUANYLATE CYCLASE DGCT-RELATED"/>
    <property type="match status" value="1"/>
</dbReference>
<evidence type="ECO:0000259" key="1">
    <source>
        <dbReference type="PROSITE" id="PS50887"/>
    </source>
</evidence>
<dbReference type="PROSITE" id="PS50887">
    <property type="entry name" value="GGDEF"/>
    <property type="match status" value="1"/>
</dbReference>
<protein>
    <submittedName>
        <fullName evidence="2">Diguanylate cyclase (GGDEF)-like protein</fullName>
    </submittedName>
</protein>
<dbReference type="CDD" id="cd01949">
    <property type="entry name" value="GGDEF"/>
    <property type="match status" value="1"/>
</dbReference>
<evidence type="ECO:0000313" key="3">
    <source>
        <dbReference type="Proteomes" id="UP000219167"/>
    </source>
</evidence>
<gene>
    <name evidence="2" type="ORF">SAMN05892877_106247</name>
</gene>
<dbReference type="SMART" id="SM00267">
    <property type="entry name" value="GGDEF"/>
    <property type="match status" value="1"/>
</dbReference>
<proteinExistence type="predicted"/>
<dbReference type="Gene3D" id="3.30.70.270">
    <property type="match status" value="1"/>
</dbReference>
<dbReference type="InterPro" id="IPR000160">
    <property type="entry name" value="GGDEF_dom"/>
</dbReference>
<keyword evidence="3" id="KW-1185">Reference proteome</keyword>
<dbReference type="InterPro" id="IPR043128">
    <property type="entry name" value="Rev_trsase/Diguanyl_cyclase"/>
</dbReference>
<dbReference type="SMART" id="SM00065">
    <property type="entry name" value="GAF"/>
    <property type="match status" value="1"/>
</dbReference>
<dbReference type="RefSeq" id="WP_097139225.1">
    <property type="nucleotide sequence ID" value="NZ_OBQD01000006.1"/>
</dbReference>
<dbReference type="SUPFAM" id="SSF55781">
    <property type="entry name" value="GAF domain-like"/>
    <property type="match status" value="1"/>
</dbReference>
<dbReference type="EMBL" id="OBQD01000006">
    <property type="protein sequence ID" value="SOC39895.1"/>
    <property type="molecule type" value="Genomic_DNA"/>
</dbReference>
<evidence type="ECO:0000313" key="2">
    <source>
        <dbReference type="EMBL" id="SOC39895.1"/>
    </source>
</evidence>